<dbReference type="RefSeq" id="WP_089660232.1">
    <property type="nucleotide sequence ID" value="NZ_FNGH01000017.1"/>
</dbReference>
<sequence length="297" mass="32027">MSPRPILVLGGTGFAGRAIVRELIERGHCVRLAARHPEMPDWYDEGDPLDLVTADIRDEVGLGAALEGAGGVVNAVSCYVESRDTSFESIHVDGAARLARMARQAGVAQLAQISGIGASHDSPSAYVRARAAGERAVLEHFPKAVILRPSVLFGPGDAFLTTLQGLTRLPLIPLFGRGQTRLQPLHVDDLARAVGRLFSATPPARRLFELGGPEVLSYREILERVMRAQGLRKPLLPVPFAVWRLLAAMAGCLPNPPLTRDQVLLMQQDNVAGTEVGHVDDLGILPRSLQEGLDTQR</sequence>
<dbReference type="Proteomes" id="UP000199107">
    <property type="component" value="Unassembled WGS sequence"/>
</dbReference>
<organism evidence="2 3">
    <name type="scientific">Franzmannia pantelleriensis</name>
    <dbReference type="NCBI Taxonomy" id="48727"/>
    <lineage>
        <taxon>Bacteria</taxon>
        <taxon>Pseudomonadati</taxon>
        <taxon>Pseudomonadota</taxon>
        <taxon>Gammaproteobacteria</taxon>
        <taxon>Oceanospirillales</taxon>
        <taxon>Halomonadaceae</taxon>
        <taxon>Franzmannia</taxon>
    </lineage>
</organism>
<gene>
    <name evidence="2" type="ORF">SAMN05192555_11753</name>
</gene>
<reference evidence="3" key="1">
    <citation type="submission" date="2016-10" db="EMBL/GenBank/DDBJ databases">
        <authorList>
            <person name="Varghese N."/>
            <person name="Submissions S."/>
        </authorList>
    </citation>
    <scope>NUCLEOTIDE SEQUENCE [LARGE SCALE GENOMIC DNA]</scope>
    <source>
        <strain evidence="3">AAP</strain>
    </source>
</reference>
<evidence type="ECO:0000259" key="1">
    <source>
        <dbReference type="Pfam" id="PF01370"/>
    </source>
</evidence>
<keyword evidence="3" id="KW-1185">Reference proteome</keyword>
<dbReference type="CDD" id="cd05271">
    <property type="entry name" value="NDUFA9_like_SDR_a"/>
    <property type="match status" value="1"/>
</dbReference>
<dbReference type="Gene3D" id="3.40.50.720">
    <property type="entry name" value="NAD(P)-binding Rossmann-like Domain"/>
    <property type="match status" value="1"/>
</dbReference>
<accession>A0A1G9V947</accession>
<dbReference type="SUPFAM" id="SSF51735">
    <property type="entry name" value="NAD(P)-binding Rossmann-fold domains"/>
    <property type="match status" value="1"/>
</dbReference>
<feature type="domain" description="NAD-dependent epimerase/dehydratase" evidence="1">
    <location>
        <begin position="6"/>
        <end position="199"/>
    </location>
</feature>
<evidence type="ECO:0000313" key="3">
    <source>
        <dbReference type="Proteomes" id="UP000199107"/>
    </source>
</evidence>
<proteinExistence type="predicted"/>
<dbReference type="PANTHER" id="PTHR12126">
    <property type="entry name" value="NADH-UBIQUINONE OXIDOREDUCTASE 39 KDA SUBUNIT-RELATED"/>
    <property type="match status" value="1"/>
</dbReference>
<dbReference type="InterPro" id="IPR001509">
    <property type="entry name" value="Epimerase_deHydtase"/>
</dbReference>
<dbReference type="STRING" id="48727.SAMN05192555_11753"/>
<evidence type="ECO:0000313" key="2">
    <source>
        <dbReference type="EMBL" id="SDM68728.1"/>
    </source>
</evidence>
<dbReference type="AlphaFoldDB" id="A0A1G9V947"/>
<protein>
    <submittedName>
        <fullName evidence="2">NADH dehydrogenase</fullName>
    </submittedName>
</protein>
<dbReference type="PANTHER" id="PTHR12126:SF11">
    <property type="entry name" value="NADH DEHYDROGENASE [UBIQUINONE] 1 ALPHA SUBCOMPLEX SUBUNIT 9, MITOCHONDRIAL"/>
    <property type="match status" value="1"/>
</dbReference>
<dbReference type="InterPro" id="IPR051207">
    <property type="entry name" value="ComplexI_NDUFA9_subunit"/>
</dbReference>
<dbReference type="Pfam" id="PF01370">
    <property type="entry name" value="Epimerase"/>
    <property type="match status" value="1"/>
</dbReference>
<dbReference type="InterPro" id="IPR036291">
    <property type="entry name" value="NAD(P)-bd_dom_sf"/>
</dbReference>
<dbReference type="GO" id="GO:0044877">
    <property type="term" value="F:protein-containing complex binding"/>
    <property type="evidence" value="ECO:0007669"/>
    <property type="project" value="TreeGrafter"/>
</dbReference>
<dbReference type="OrthoDB" id="9776313at2"/>
<name>A0A1G9V947_9GAMM</name>
<dbReference type="EMBL" id="FNGH01000017">
    <property type="protein sequence ID" value="SDM68728.1"/>
    <property type="molecule type" value="Genomic_DNA"/>
</dbReference>